<feature type="transmembrane region" description="Helical" evidence="1">
    <location>
        <begin position="21"/>
        <end position="41"/>
    </location>
</feature>
<evidence type="ECO:0000313" key="3">
    <source>
        <dbReference type="Proteomes" id="UP000018901"/>
    </source>
</evidence>
<sequence>MIMRINIIGLRQISTIQIYLFWRRGACGLYSYILGFAAMGFDGVAFDCSLVACLNGVGVNGVLIPRFGGIAIGRFWRNWIDAGLR</sequence>
<dbReference type="Proteomes" id="UP000018901">
    <property type="component" value="Chromosome"/>
</dbReference>
<dbReference type="AlphaFoldDB" id="W0EXD1"/>
<name>W0EXD1_9BACT</name>
<protein>
    <submittedName>
        <fullName evidence="2">Uncharacterized protein</fullName>
    </submittedName>
</protein>
<dbReference type="KEGG" id="bvs:BARVI_08515"/>
<dbReference type="EMBL" id="CP007034">
    <property type="protein sequence ID" value="AHF13859.1"/>
    <property type="molecule type" value="Genomic_DNA"/>
</dbReference>
<gene>
    <name evidence="2" type="ORF">BARVI_08515</name>
</gene>
<keyword evidence="3" id="KW-1185">Reference proteome</keyword>
<keyword evidence="1" id="KW-1133">Transmembrane helix</keyword>
<accession>W0EXD1</accession>
<proteinExistence type="predicted"/>
<dbReference type="HOGENOM" id="CLU_2506021_0_0_10"/>
<keyword evidence="1" id="KW-0472">Membrane</keyword>
<evidence type="ECO:0000256" key="1">
    <source>
        <dbReference type="SAM" id="Phobius"/>
    </source>
</evidence>
<reference evidence="2 3" key="1">
    <citation type="submission" date="2013-12" db="EMBL/GenBank/DDBJ databases">
        <authorList>
            <consortium name="DOE Joint Genome Institute"/>
            <person name="Eisen J."/>
            <person name="Huntemann M."/>
            <person name="Han J."/>
            <person name="Chen A."/>
            <person name="Kyrpides N."/>
            <person name="Mavromatis K."/>
            <person name="Markowitz V."/>
            <person name="Palaniappan K."/>
            <person name="Ivanova N."/>
            <person name="Schaumberg A."/>
            <person name="Pati A."/>
            <person name="Liolios K."/>
            <person name="Nordberg H.P."/>
            <person name="Cantor M.N."/>
            <person name="Hua S.X."/>
            <person name="Woyke T."/>
        </authorList>
    </citation>
    <scope>NUCLEOTIDE SEQUENCE [LARGE SCALE GENOMIC DNA]</scope>
    <source>
        <strain evidence="3">DSM 18177</strain>
    </source>
</reference>
<dbReference type="STRING" id="880074.BARVI_08515"/>
<evidence type="ECO:0000313" key="2">
    <source>
        <dbReference type="EMBL" id="AHF13859.1"/>
    </source>
</evidence>
<organism evidence="2 3">
    <name type="scientific">Barnesiella viscericola DSM 18177</name>
    <dbReference type="NCBI Taxonomy" id="880074"/>
    <lineage>
        <taxon>Bacteria</taxon>
        <taxon>Pseudomonadati</taxon>
        <taxon>Bacteroidota</taxon>
        <taxon>Bacteroidia</taxon>
        <taxon>Bacteroidales</taxon>
        <taxon>Barnesiellaceae</taxon>
        <taxon>Barnesiella</taxon>
    </lineage>
</organism>
<keyword evidence="1" id="KW-0812">Transmembrane</keyword>